<dbReference type="EMBL" id="NVLK01000024">
    <property type="protein sequence ID" value="PEC21752.1"/>
    <property type="molecule type" value="Genomic_DNA"/>
</dbReference>
<sequence length="262" mass="30372">MLQAEIKGKFYSNSEDVLTSSVIGSIRYLSSPLFFVELLNRSVNKNGKTLPVDGTVKKITFLFWKRLENSEPDVLVLLENEDATYHIVCIEAKFLSGKSSKEDETVDLMERKNYQRDQLARELEDLHSDTFYKHIAISPSKVKGISLIYLTNDTSMPRGELLDSAKHARVSEEEKKIFWLSWSMIYSTVCEWITYGTVQDQWILSDLKLLLEKKGLNSFSGLSRIEEVQKNCWVYSKTSSQYRWDGLSEVVCDTWKYMRRGK</sequence>
<evidence type="ECO:0000313" key="2">
    <source>
        <dbReference type="Proteomes" id="UP000220006"/>
    </source>
</evidence>
<organism evidence="1 2">
    <name type="scientific">Bacillus cereus</name>
    <dbReference type="NCBI Taxonomy" id="1396"/>
    <lineage>
        <taxon>Bacteria</taxon>
        <taxon>Bacillati</taxon>
        <taxon>Bacillota</taxon>
        <taxon>Bacilli</taxon>
        <taxon>Bacillales</taxon>
        <taxon>Bacillaceae</taxon>
        <taxon>Bacillus</taxon>
        <taxon>Bacillus cereus group</taxon>
    </lineage>
</organism>
<name>A0A2A7HXG5_BACCE</name>
<dbReference type="Proteomes" id="UP000220006">
    <property type="component" value="Unassembled WGS sequence"/>
</dbReference>
<evidence type="ECO:0000313" key="1">
    <source>
        <dbReference type="EMBL" id="PEC21752.1"/>
    </source>
</evidence>
<comment type="caution">
    <text evidence="1">The sequence shown here is derived from an EMBL/GenBank/DDBJ whole genome shotgun (WGS) entry which is preliminary data.</text>
</comment>
<dbReference type="AlphaFoldDB" id="A0A2A7HXG5"/>
<dbReference type="RefSeq" id="WP_097903991.1">
    <property type="nucleotide sequence ID" value="NZ_NVLK01000024.1"/>
</dbReference>
<reference evidence="1 2" key="1">
    <citation type="submission" date="2017-09" db="EMBL/GenBank/DDBJ databases">
        <title>Large-scale bioinformatics analysis of Bacillus genomes uncovers conserved roles of natural products in bacterial physiology.</title>
        <authorList>
            <consortium name="Agbiome Team Llc"/>
            <person name="Bleich R.M."/>
            <person name="Grubbs K.J."/>
            <person name="Santa Maria K.C."/>
            <person name="Allen S.E."/>
            <person name="Farag S."/>
            <person name="Shank E.A."/>
            <person name="Bowers A."/>
        </authorList>
    </citation>
    <scope>NUCLEOTIDE SEQUENCE [LARGE SCALE GENOMIC DNA]</scope>
    <source>
        <strain evidence="1 2">AFS096845</strain>
    </source>
</reference>
<protein>
    <submittedName>
        <fullName evidence="1">Uncharacterized protein</fullName>
    </submittedName>
</protein>
<gene>
    <name evidence="1" type="ORF">COM96_11920</name>
</gene>
<proteinExistence type="predicted"/>
<accession>A0A2A7HXG5</accession>